<protein>
    <recommendedName>
        <fullName evidence="1">DUF7768 domain-containing protein</fullName>
    </recommendedName>
</protein>
<dbReference type="AlphaFoldDB" id="A0A0F9H7V8"/>
<comment type="caution">
    <text evidence="2">The sequence shown here is derived from an EMBL/GenBank/DDBJ whole genome shotgun (WGS) entry which is preliminary data.</text>
</comment>
<dbReference type="EMBL" id="LAZR01023665">
    <property type="protein sequence ID" value="KKL77730.1"/>
    <property type="molecule type" value="Genomic_DNA"/>
</dbReference>
<feature type="domain" description="DUF7768" evidence="1">
    <location>
        <begin position="2"/>
        <end position="53"/>
    </location>
</feature>
<accession>A0A0F9H7V8</accession>
<sequence length="54" mass="6539">MKIFICSRLRGDIENNIKRAKQFSREVMLQGHFPLTPHIYFTLFLDELKDEKRN</sequence>
<feature type="non-terminal residue" evidence="2">
    <location>
        <position position="54"/>
    </location>
</feature>
<evidence type="ECO:0000259" key="1">
    <source>
        <dbReference type="Pfam" id="PF24963"/>
    </source>
</evidence>
<dbReference type="InterPro" id="IPR056670">
    <property type="entry name" value="DUF7768"/>
</dbReference>
<gene>
    <name evidence="2" type="ORF">LCGC14_2032000</name>
</gene>
<reference evidence="2" key="1">
    <citation type="journal article" date="2015" name="Nature">
        <title>Complex archaea that bridge the gap between prokaryotes and eukaryotes.</title>
        <authorList>
            <person name="Spang A."/>
            <person name="Saw J.H."/>
            <person name="Jorgensen S.L."/>
            <person name="Zaremba-Niedzwiedzka K."/>
            <person name="Martijn J."/>
            <person name="Lind A.E."/>
            <person name="van Eijk R."/>
            <person name="Schleper C."/>
            <person name="Guy L."/>
            <person name="Ettema T.J."/>
        </authorList>
    </citation>
    <scope>NUCLEOTIDE SEQUENCE</scope>
</reference>
<evidence type="ECO:0000313" key="2">
    <source>
        <dbReference type="EMBL" id="KKL77730.1"/>
    </source>
</evidence>
<organism evidence="2">
    <name type="scientific">marine sediment metagenome</name>
    <dbReference type="NCBI Taxonomy" id="412755"/>
    <lineage>
        <taxon>unclassified sequences</taxon>
        <taxon>metagenomes</taxon>
        <taxon>ecological metagenomes</taxon>
    </lineage>
</organism>
<proteinExistence type="predicted"/>
<dbReference type="Pfam" id="PF24963">
    <property type="entry name" value="DUF7768"/>
    <property type="match status" value="1"/>
</dbReference>
<name>A0A0F9H7V8_9ZZZZ</name>